<organism evidence="1 2">
    <name type="scientific">Cercospora kikuchii</name>
    <dbReference type="NCBI Taxonomy" id="84275"/>
    <lineage>
        <taxon>Eukaryota</taxon>
        <taxon>Fungi</taxon>
        <taxon>Dikarya</taxon>
        <taxon>Ascomycota</taxon>
        <taxon>Pezizomycotina</taxon>
        <taxon>Dothideomycetes</taxon>
        <taxon>Dothideomycetidae</taxon>
        <taxon>Mycosphaerellales</taxon>
        <taxon>Mycosphaerellaceae</taxon>
        <taxon>Cercospora</taxon>
    </lineage>
</organism>
<evidence type="ECO:0000313" key="1">
    <source>
        <dbReference type="EMBL" id="GIZ44594.1"/>
    </source>
</evidence>
<dbReference type="GeneID" id="68293363"/>
<evidence type="ECO:0000313" key="2">
    <source>
        <dbReference type="Proteomes" id="UP000825890"/>
    </source>
</evidence>
<dbReference type="PANTHER" id="PTHR31630">
    <property type="entry name" value="PHYTANOYL-COA DIOXYGENASE-RELATED-RELATED"/>
    <property type="match status" value="1"/>
</dbReference>
<proteinExistence type="predicted"/>
<name>A0A9P3FJ19_9PEZI</name>
<protein>
    <submittedName>
        <fullName evidence="1">Uncharacterized protein</fullName>
    </submittedName>
</protein>
<accession>A0A9P3FJ19</accession>
<dbReference type="EMBL" id="BOLY01000004">
    <property type="protein sequence ID" value="GIZ44594.1"/>
    <property type="molecule type" value="Genomic_DNA"/>
</dbReference>
<dbReference type="OrthoDB" id="445007at2759"/>
<comment type="caution">
    <text evidence="1">The sequence shown here is derived from an EMBL/GenBank/DDBJ whole genome shotgun (WGS) entry which is preliminary data.</text>
</comment>
<dbReference type="PANTHER" id="PTHR31630:SF6">
    <property type="entry name" value="PHYTANOYL-COA DIOXYGENASE-RELATED"/>
    <property type="match status" value="1"/>
</dbReference>
<keyword evidence="2" id="KW-1185">Reference proteome</keyword>
<dbReference type="AlphaFoldDB" id="A0A9P3FJ19"/>
<gene>
    <name evidence="1" type="ORF">CKM354_000778800</name>
</gene>
<dbReference type="RefSeq" id="XP_044659081.1">
    <property type="nucleotide sequence ID" value="XM_044803146.1"/>
</dbReference>
<reference evidence="1 2" key="1">
    <citation type="submission" date="2021-01" db="EMBL/GenBank/DDBJ databases">
        <title>Cercospora kikuchii MAFF 305040 whole genome shotgun sequence.</title>
        <authorList>
            <person name="Kashiwa T."/>
            <person name="Suzuki T."/>
        </authorList>
    </citation>
    <scope>NUCLEOTIDE SEQUENCE [LARGE SCALE GENOMIC DNA]</scope>
    <source>
        <strain evidence="1 2">MAFF 305040</strain>
    </source>
</reference>
<dbReference type="Proteomes" id="UP000825890">
    <property type="component" value="Unassembled WGS sequence"/>
</dbReference>
<dbReference type="SUPFAM" id="SSF51197">
    <property type="entry name" value="Clavaminate synthase-like"/>
    <property type="match status" value="1"/>
</dbReference>
<sequence length="221" mass="25464">MAAVQTMAPADVPQRNVHADDILQFTPKTYGDWRDDFHKYGCTVVKGVITPERAAYYREKQIEWLKKFDLGFDENDKSTWTAEHLPYSFKGGMYFLYGLTHENFIWEARCEPGVIDVFAKLWEDEELIVAFDGMNISFPQRADVKWSPWPHCDQAPKRKGMQSVQGLLNFAPNGPKDGGLMLMKGASNLFDEFFATKRQSFAHEDAPPADMEFEDHFLFCE</sequence>